<gene>
    <name evidence="2" type="ORF">Acr_08g0011270</name>
</gene>
<dbReference type="EMBL" id="BJWL01000008">
    <property type="protein sequence ID" value="GFY92731.1"/>
    <property type="molecule type" value="Genomic_DNA"/>
</dbReference>
<sequence>MVCATLGEREGAAMDGEGGSNGGSGMEGVGGGKGKEMGAVVEVEGEGMEGVGGGKGKEMEAVVEVEGEGGGWKDIKDCTFKVQFIWPAHTPMGKLDSKLELNIQENGDIVTEKSKSSKQSVDESDSSERQKDIRIIEDSNLPPEAEVEIISSSGVQDYVEEDVAAVINNDTSSSRNDLTWVEENSDAPEG</sequence>
<evidence type="ECO:0000313" key="3">
    <source>
        <dbReference type="Proteomes" id="UP000585474"/>
    </source>
</evidence>
<reference evidence="2 3" key="1">
    <citation type="submission" date="2019-07" db="EMBL/GenBank/DDBJ databases">
        <title>De Novo Assembly of kiwifruit Actinidia rufa.</title>
        <authorList>
            <person name="Sugita-Konishi S."/>
            <person name="Sato K."/>
            <person name="Mori E."/>
            <person name="Abe Y."/>
            <person name="Kisaki G."/>
            <person name="Hamano K."/>
            <person name="Suezawa K."/>
            <person name="Otani M."/>
            <person name="Fukuda T."/>
            <person name="Manabe T."/>
            <person name="Gomi K."/>
            <person name="Tabuchi M."/>
            <person name="Akimitsu K."/>
            <person name="Kataoka I."/>
        </authorList>
    </citation>
    <scope>NUCLEOTIDE SEQUENCE [LARGE SCALE GENOMIC DNA]</scope>
    <source>
        <strain evidence="3">cv. Fuchu</strain>
    </source>
</reference>
<organism evidence="2 3">
    <name type="scientific">Actinidia rufa</name>
    <dbReference type="NCBI Taxonomy" id="165716"/>
    <lineage>
        <taxon>Eukaryota</taxon>
        <taxon>Viridiplantae</taxon>
        <taxon>Streptophyta</taxon>
        <taxon>Embryophyta</taxon>
        <taxon>Tracheophyta</taxon>
        <taxon>Spermatophyta</taxon>
        <taxon>Magnoliopsida</taxon>
        <taxon>eudicotyledons</taxon>
        <taxon>Gunneridae</taxon>
        <taxon>Pentapetalae</taxon>
        <taxon>asterids</taxon>
        <taxon>Ericales</taxon>
        <taxon>Actinidiaceae</taxon>
        <taxon>Actinidia</taxon>
    </lineage>
</organism>
<dbReference type="OrthoDB" id="2162691at2759"/>
<comment type="caution">
    <text evidence="2">The sequence shown here is derived from an EMBL/GenBank/DDBJ whole genome shotgun (WGS) entry which is preliminary data.</text>
</comment>
<feature type="region of interest" description="Disordered" evidence="1">
    <location>
        <begin position="168"/>
        <end position="190"/>
    </location>
</feature>
<dbReference type="AlphaFoldDB" id="A0A7J0F202"/>
<feature type="region of interest" description="Disordered" evidence="1">
    <location>
        <begin position="1"/>
        <end position="34"/>
    </location>
</feature>
<evidence type="ECO:0000256" key="1">
    <source>
        <dbReference type="SAM" id="MobiDB-lite"/>
    </source>
</evidence>
<feature type="compositionally biased region" description="Polar residues" evidence="1">
    <location>
        <begin position="168"/>
        <end position="177"/>
    </location>
</feature>
<proteinExistence type="predicted"/>
<accession>A0A7J0F202</accession>
<evidence type="ECO:0000313" key="2">
    <source>
        <dbReference type="EMBL" id="GFY92731.1"/>
    </source>
</evidence>
<keyword evidence="3" id="KW-1185">Reference proteome</keyword>
<feature type="compositionally biased region" description="Basic and acidic residues" evidence="1">
    <location>
        <begin position="126"/>
        <end position="137"/>
    </location>
</feature>
<feature type="compositionally biased region" description="Gly residues" evidence="1">
    <location>
        <begin position="16"/>
        <end position="32"/>
    </location>
</feature>
<protein>
    <submittedName>
        <fullName evidence="2">Uncharacterized protein</fullName>
    </submittedName>
</protein>
<feature type="region of interest" description="Disordered" evidence="1">
    <location>
        <begin position="110"/>
        <end position="140"/>
    </location>
</feature>
<dbReference type="Proteomes" id="UP000585474">
    <property type="component" value="Unassembled WGS sequence"/>
</dbReference>
<name>A0A7J0F202_9ERIC</name>